<evidence type="ECO:0000313" key="2">
    <source>
        <dbReference type="Proteomes" id="UP000320653"/>
    </source>
</evidence>
<dbReference type="Pfam" id="PF05159">
    <property type="entry name" value="Capsule_synth"/>
    <property type="match status" value="1"/>
</dbReference>
<comment type="caution">
    <text evidence="1">The sequence shown here is derived from an EMBL/GenBank/DDBJ whole genome shotgun (WGS) entry which is preliminary data.</text>
</comment>
<keyword evidence="2" id="KW-1185">Reference proteome</keyword>
<reference evidence="1 2" key="1">
    <citation type="submission" date="2019-06" db="EMBL/GenBank/DDBJ databases">
        <title>Sorghum-associated microbial communities from plants grown in Nebraska, USA.</title>
        <authorList>
            <person name="Schachtman D."/>
        </authorList>
    </citation>
    <scope>NUCLEOTIDE SEQUENCE [LARGE SCALE GENOMIC DNA]</scope>
    <source>
        <strain evidence="1 2">1225</strain>
    </source>
</reference>
<name>A0A561R1S6_9HYPH</name>
<dbReference type="GO" id="GO:0000271">
    <property type="term" value="P:polysaccharide biosynthetic process"/>
    <property type="evidence" value="ECO:0007669"/>
    <property type="project" value="InterPro"/>
</dbReference>
<dbReference type="CDD" id="cd16441">
    <property type="entry name" value="beta_Kdo_transferase_KpsS"/>
    <property type="match status" value="1"/>
</dbReference>
<organism evidence="1 2">
    <name type="scientific">Neorhizobium alkalisoli</name>
    <dbReference type="NCBI Taxonomy" id="528178"/>
    <lineage>
        <taxon>Bacteria</taxon>
        <taxon>Pseudomonadati</taxon>
        <taxon>Pseudomonadota</taxon>
        <taxon>Alphaproteobacteria</taxon>
        <taxon>Hyphomicrobiales</taxon>
        <taxon>Rhizobiaceae</taxon>
        <taxon>Rhizobium/Agrobacterium group</taxon>
        <taxon>Neorhizobium</taxon>
    </lineage>
</organism>
<evidence type="ECO:0000313" key="1">
    <source>
        <dbReference type="EMBL" id="TWF56560.1"/>
    </source>
</evidence>
<dbReference type="OrthoDB" id="9794206at2"/>
<gene>
    <name evidence="1" type="ORF">FHW37_102192</name>
</gene>
<sequence>MTKVLFLQGPPSVFWRELADAFEAQGIGTKRVNFSFGDQLYWRKRNAINYRGTLRAWPRYLADLIRREGITDILYYADRLPYHRFAARVAKRLGIQCHAVEFGYLRPDWITLERNGMGRFSHFPHDPEQVRTIAAQVADPDLHARYAHTFGQEATNEVVYNLFAYFGRPMFPFYKSDKYYDPLFDYLSWLPRMFRARHDMPADYFEDKSRINYLLALQLQSDYQIRANSPYRHLSQMLEQVIQSFSRHAPENARLLVKQHPLDNDLERWGKVVMALAKRYHVENKIQFIEKGDLGAILRNAHGTIVVNSTTALHSLRAGLPTIALGSAVYDMPGLTHQGGIDTFWRTPDPLDSELLRAFIKAIAGTIQIKGNFYNREGRKLAVASIVERVRGRTVNEPGAFVESPPRLAWQRLPLAQERQERKAASGGLLPNGIDIPGRDILGNGPEQALSAVVVADISDRLGGKFR</sequence>
<dbReference type="EMBL" id="VIWP01000002">
    <property type="protein sequence ID" value="TWF56560.1"/>
    <property type="molecule type" value="Genomic_DNA"/>
</dbReference>
<protein>
    <submittedName>
        <fullName evidence="1">Capsular polysaccharide export protein</fullName>
    </submittedName>
</protein>
<dbReference type="Proteomes" id="UP000320653">
    <property type="component" value="Unassembled WGS sequence"/>
</dbReference>
<proteinExistence type="predicted"/>
<dbReference type="InterPro" id="IPR007833">
    <property type="entry name" value="Capsule_polysaccharide_synth"/>
</dbReference>
<dbReference type="GO" id="GO:0015774">
    <property type="term" value="P:polysaccharide transport"/>
    <property type="evidence" value="ECO:0007669"/>
    <property type="project" value="InterPro"/>
</dbReference>
<dbReference type="AlphaFoldDB" id="A0A561R1S6"/>
<accession>A0A561R1S6</accession>